<dbReference type="Proteomes" id="UP000295500">
    <property type="component" value="Unassembled WGS sequence"/>
</dbReference>
<dbReference type="PANTHER" id="PTHR43132">
    <property type="entry name" value="ARSENICAL RESISTANCE OPERON REPRESSOR ARSR-RELATED"/>
    <property type="match status" value="1"/>
</dbReference>
<evidence type="ECO:0000256" key="1">
    <source>
        <dbReference type="ARBA" id="ARBA00023015"/>
    </source>
</evidence>
<reference evidence="5 6" key="1">
    <citation type="submission" date="2019-03" db="EMBL/GenBank/DDBJ databases">
        <title>Genomic Encyclopedia of Type Strains, Phase IV (KMG-IV): sequencing the most valuable type-strain genomes for metagenomic binning, comparative biology and taxonomic classification.</title>
        <authorList>
            <person name="Goeker M."/>
        </authorList>
    </citation>
    <scope>NUCLEOTIDE SEQUENCE [LARGE SCALE GENOMIC DNA]</scope>
    <source>
        <strain evidence="5 6">DSM 28287</strain>
    </source>
</reference>
<dbReference type="PRINTS" id="PR00778">
    <property type="entry name" value="HTHARSR"/>
</dbReference>
<feature type="domain" description="HTH arsR-type" evidence="4">
    <location>
        <begin position="22"/>
        <end position="120"/>
    </location>
</feature>
<accession>A0A4R6Q2C8</accession>
<keyword evidence="3" id="KW-0804">Transcription</keyword>
<keyword evidence="2 5" id="KW-0238">DNA-binding</keyword>
<dbReference type="SMART" id="SM00418">
    <property type="entry name" value="HTH_ARSR"/>
    <property type="match status" value="1"/>
</dbReference>
<dbReference type="InterPro" id="IPR036390">
    <property type="entry name" value="WH_DNA-bd_sf"/>
</dbReference>
<dbReference type="NCBIfam" id="NF033788">
    <property type="entry name" value="HTH_metalloreg"/>
    <property type="match status" value="1"/>
</dbReference>
<evidence type="ECO:0000259" key="4">
    <source>
        <dbReference type="PROSITE" id="PS50987"/>
    </source>
</evidence>
<keyword evidence="6" id="KW-1185">Reference proteome</keyword>
<dbReference type="RefSeq" id="WP_207667995.1">
    <property type="nucleotide sequence ID" value="NZ_SNXO01000017.1"/>
</dbReference>
<evidence type="ECO:0000256" key="2">
    <source>
        <dbReference type="ARBA" id="ARBA00023125"/>
    </source>
</evidence>
<name>A0A4R6Q2C8_9FIRM</name>
<dbReference type="InterPro" id="IPR011991">
    <property type="entry name" value="ArsR-like_HTH"/>
</dbReference>
<dbReference type="GO" id="GO:0003700">
    <property type="term" value="F:DNA-binding transcription factor activity"/>
    <property type="evidence" value="ECO:0007669"/>
    <property type="project" value="InterPro"/>
</dbReference>
<dbReference type="AlphaFoldDB" id="A0A4R6Q2C8"/>
<keyword evidence="1" id="KW-0805">Transcription regulation</keyword>
<organism evidence="5 6">
    <name type="scientific">Aminicella lysinilytica</name>
    <dbReference type="NCBI Taxonomy" id="433323"/>
    <lineage>
        <taxon>Bacteria</taxon>
        <taxon>Bacillati</taxon>
        <taxon>Bacillota</taxon>
        <taxon>Clostridia</taxon>
        <taxon>Peptostreptococcales</taxon>
        <taxon>Anaerovoracaceae</taxon>
        <taxon>Aminicella</taxon>
    </lineage>
</organism>
<evidence type="ECO:0000313" key="6">
    <source>
        <dbReference type="Proteomes" id="UP000295500"/>
    </source>
</evidence>
<sequence>MAEIRLPHNHGTATAQYLRDIPCQDVFDNVADTFALLSDPTRVKILWLLCHTEDCVANIAAAVEMSSPAVSHHLKVLRSAGILTSRKDGKEVYYTLSDTEEARHIHHIVDIIFDFNCKGRY</sequence>
<dbReference type="InterPro" id="IPR001845">
    <property type="entry name" value="HTH_ArsR_DNA-bd_dom"/>
</dbReference>
<dbReference type="PROSITE" id="PS50987">
    <property type="entry name" value="HTH_ARSR_2"/>
    <property type="match status" value="1"/>
</dbReference>
<dbReference type="CDD" id="cd00090">
    <property type="entry name" value="HTH_ARSR"/>
    <property type="match status" value="1"/>
</dbReference>
<gene>
    <name evidence="5" type="ORF">EV211_11737</name>
</gene>
<evidence type="ECO:0000256" key="3">
    <source>
        <dbReference type="ARBA" id="ARBA00023163"/>
    </source>
</evidence>
<dbReference type="Gene3D" id="1.10.10.10">
    <property type="entry name" value="Winged helix-like DNA-binding domain superfamily/Winged helix DNA-binding domain"/>
    <property type="match status" value="1"/>
</dbReference>
<proteinExistence type="predicted"/>
<dbReference type="Pfam" id="PF01022">
    <property type="entry name" value="HTH_5"/>
    <property type="match status" value="1"/>
</dbReference>
<dbReference type="SUPFAM" id="SSF46785">
    <property type="entry name" value="Winged helix' DNA-binding domain"/>
    <property type="match status" value="1"/>
</dbReference>
<evidence type="ECO:0000313" key="5">
    <source>
        <dbReference type="EMBL" id="TDP56323.1"/>
    </source>
</evidence>
<dbReference type="InterPro" id="IPR051011">
    <property type="entry name" value="Metal_resp_trans_reg"/>
</dbReference>
<dbReference type="EMBL" id="SNXO01000017">
    <property type="protein sequence ID" value="TDP56323.1"/>
    <property type="molecule type" value="Genomic_DNA"/>
</dbReference>
<dbReference type="PANTHER" id="PTHR43132:SF6">
    <property type="entry name" value="HTH-TYPE TRANSCRIPTIONAL REPRESSOR CZRA"/>
    <property type="match status" value="1"/>
</dbReference>
<comment type="caution">
    <text evidence="5">The sequence shown here is derived from an EMBL/GenBank/DDBJ whole genome shotgun (WGS) entry which is preliminary data.</text>
</comment>
<dbReference type="InterPro" id="IPR036388">
    <property type="entry name" value="WH-like_DNA-bd_sf"/>
</dbReference>
<dbReference type="GO" id="GO:0003677">
    <property type="term" value="F:DNA binding"/>
    <property type="evidence" value="ECO:0007669"/>
    <property type="project" value="UniProtKB-KW"/>
</dbReference>
<protein>
    <submittedName>
        <fullName evidence="5">DNA-binding transcriptional ArsR family regulator</fullName>
    </submittedName>
</protein>